<dbReference type="GO" id="GO:0006368">
    <property type="term" value="P:transcription elongation by RNA polymerase II"/>
    <property type="evidence" value="ECO:0007669"/>
    <property type="project" value="TreeGrafter"/>
</dbReference>
<dbReference type="Proteomes" id="UP000215902">
    <property type="component" value="Unassembled WGS sequence"/>
</dbReference>
<dbReference type="GO" id="GO:0006355">
    <property type="term" value="P:regulation of DNA-templated transcription"/>
    <property type="evidence" value="ECO:0007669"/>
    <property type="project" value="InterPro"/>
</dbReference>
<evidence type="ECO:0000313" key="6">
    <source>
        <dbReference type="Proteomes" id="UP000215902"/>
    </source>
</evidence>
<dbReference type="EMBL" id="NIVC01000834">
    <property type="protein sequence ID" value="PAA76272.1"/>
    <property type="molecule type" value="Genomic_DNA"/>
</dbReference>
<feature type="compositionally biased region" description="Basic residues" evidence="4">
    <location>
        <begin position="1063"/>
        <end position="1090"/>
    </location>
</feature>
<dbReference type="InterPro" id="IPR011990">
    <property type="entry name" value="TPR-like_helical_dom_sf"/>
</dbReference>
<feature type="compositionally biased region" description="Gly residues" evidence="4">
    <location>
        <begin position="1103"/>
        <end position="1114"/>
    </location>
</feature>
<feature type="repeat" description="TPR" evidence="3">
    <location>
        <begin position="202"/>
        <end position="235"/>
    </location>
</feature>
<feature type="compositionally biased region" description="Low complexity" evidence="4">
    <location>
        <begin position="1164"/>
        <end position="1186"/>
    </location>
</feature>
<dbReference type="InterPro" id="IPR031101">
    <property type="entry name" value="Ctr9"/>
</dbReference>
<sequence length="1218" mass="135496">ANSIMASKTIEIPLKDTDEVIELDVDQLPSAEEVLTILRQETAALNVWVNLALEYYKKAEYAQFETILDAARTEASTDYADVEEDQMRCYDSLAAYYVQRAHREKNRDLKRELFTKATVLYTSADRINMMDVRHLFGRAFFFLYEGENVSQAEQQFKYVLNQVSDNVPAILGEACIAFNQRRYKEALGLYTKALQVCPTCPADVRLGLGHCYARLGRTDRAKAAFQRALALDPDCVGALVGVAITELNEKSPESIRKGVEHLSRAYRIDPTNSMVLNHLANHFFYKKEYAKVQSLALHAFHNTDNEAMRAESCFQLARAYHVQGDFDQAFQYYYQSTQFASPTFILPFFGLGQMYLYRRDQDNAALAFEKVLKASPSNYETLKILGSIYSQSKDQAKRTLARNYLKQVTDQFPDDVEAWIEYGQILEQPQPQEALAAYKTAVKLLQEQVQVDLPPEILNNMASLLFQNGSHQEAIQCYQQALAYCERERQTDERYYGSITVTVRYNLARLYETVFEHDKAELLYKSVLREHTNYADCYLRLGCMARDRGQIYSASDWFKDALNVDQEHPDAWTLIGMLHMSKHEYGPAQKKFERIIQQPAHTNDAYAHVALGNIWLQTLHHQMARDKDKERRHQERALSMYKSVLRQDPRNIWAAHGIGCVLAHKGYINEARDVFAQVREATADFADVWINIAHIHVEQKSFVAAVQMYENCMKKFHRHNNLELLQYLARAYFKSGQLRQCRTVLLRARHAHPADHTVIYNLALVQQRLASVTLQDEKSSYAQVQAAVEDLKLAQRSFRWLAEAAASGTSSGGVSFPGAGRESVACADLLRQADYHVRRARLLDERERAAREEQAAKVAAMREQEMREAEERRQREAEREQAIREARRLVLERNRKLLEEPLVHMAEPPSSSGKGGRRSAAAADLSGDEEGGGKRKRRRGGGGESKQRRRQQAASANAADDEDGLTKRQRENVKSRAFVSSSSGSSSSSSSSGEEDGQEGGDGGGKSKKSSPPAAPPRTVPTLDSSGSSSSDLSDDDDGSSGGAASRKRKRRQSKVTTESSAKRQRQQKSSKAKAKARVKQQKRNKRKSKMSSEAARTAASIFGGGGGGGGDSSSGGSSSGDDSGAGRGGRGRGSDSDSDTGVASRVQRSKLLSSGSESDEEASVAPATDADSVAVTAAGAANVSPTKRRAAVLSSDDDDDEDAEVAVPKISSGSDSD</sequence>
<feature type="region of interest" description="Disordered" evidence="4">
    <location>
        <begin position="901"/>
        <end position="1218"/>
    </location>
</feature>
<evidence type="ECO:0000256" key="3">
    <source>
        <dbReference type="PROSITE-ProRule" id="PRU00339"/>
    </source>
</evidence>
<comment type="caution">
    <text evidence="5">The sequence shown here is derived from an EMBL/GenBank/DDBJ whole genome shotgun (WGS) entry which is preliminary data.</text>
</comment>
<feature type="compositionally biased region" description="Basic and acidic residues" evidence="4">
    <location>
        <begin position="964"/>
        <end position="974"/>
    </location>
</feature>
<protein>
    <submittedName>
        <fullName evidence="5">Uncharacterized protein</fullName>
    </submittedName>
</protein>
<dbReference type="Pfam" id="PF14559">
    <property type="entry name" value="TPR_19"/>
    <property type="match status" value="2"/>
</dbReference>
<name>A0A267FTI2_9PLAT</name>
<evidence type="ECO:0000256" key="2">
    <source>
        <dbReference type="ARBA" id="ARBA00022803"/>
    </source>
</evidence>
<keyword evidence="6" id="KW-1185">Reference proteome</keyword>
<dbReference type="InterPro" id="IPR019734">
    <property type="entry name" value="TPR_rpt"/>
</dbReference>
<reference evidence="5 6" key="1">
    <citation type="submission" date="2017-06" db="EMBL/GenBank/DDBJ databases">
        <title>A platform for efficient transgenesis in Macrostomum lignano, a flatworm model organism for stem cell research.</title>
        <authorList>
            <person name="Berezikov E."/>
        </authorList>
    </citation>
    <scope>NUCLEOTIDE SEQUENCE [LARGE SCALE GENOMIC DNA]</scope>
    <source>
        <strain evidence="5">DV1</strain>
        <tissue evidence="5">Whole organism</tissue>
    </source>
</reference>
<dbReference type="Gene3D" id="1.25.40.10">
    <property type="entry name" value="Tetratricopeptide repeat domain"/>
    <property type="match status" value="4"/>
</dbReference>
<dbReference type="FunFam" id="1.25.40.10:FF:000289">
    <property type="entry name" value="RNA polymerase-associated protein CTR9 homolog"/>
    <property type="match status" value="1"/>
</dbReference>
<dbReference type="Pfam" id="PF13424">
    <property type="entry name" value="TPR_12"/>
    <property type="match status" value="1"/>
</dbReference>
<keyword evidence="2 3" id="KW-0802">TPR repeat</keyword>
<keyword evidence="1" id="KW-0677">Repeat</keyword>
<organism evidence="5 6">
    <name type="scientific">Macrostomum lignano</name>
    <dbReference type="NCBI Taxonomy" id="282301"/>
    <lineage>
        <taxon>Eukaryota</taxon>
        <taxon>Metazoa</taxon>
        <taxon>Spiralia</taxon>
        <taxon>Lophotrochozoa</taxon>
        <taxon>Platyhelminthes</taxon>
        <taxon>Rhabditophora</taxon>
        <taxon>Macrostomorpha</taxon>
        <taxon>Macrostomida</taxon>
        <taxon>Macrostomidae</taxon>
        <taxon>Macrostomum</taxon>
    </lineage>
</organism>
<dbReference type="Pfam" id="PF13181">
    <property type="entry name" value="TPR_8"/>
    <property type="match status" value="1"/>
</dbReference>
<feature type="region of interest" description="Disordered" evidence="4">
    <location>
        <begin position="854"/>
        <end position="874"/>
    </location>
</feature>
<feature type="repeat" description="TPR" evidence="3">
    <location>
        <begin position="455"/>
        <end position="488"/>
    </location>
</feature>
<accession>A0A267FTI2</accession>
<dbReference type="GO" id="GO:0016593">
    <property type="term" value="C:Cdc73/Paf1 complex"/>
    <property type="evidence" value="ECO:0007669"/>
    <property type="project" value="TreeGrafter"/>
</dbReference>
<evidence type="ECO:0000313" key="5">
    <source>
        <dbReference type="EMBL" id="PAA76272.1"/>
    </source>
</evidence>
<evidence type="ECO:0000256" key="1">
    <source>
        <dbReference type="ARBA" id="ARBA00022737"/>
    </source>
</evidence>
<evidence type="ECO:0000256" key="4">
    <source>
        <dbReference type="SAM" id="MobiDB-lite"/>
    </source>
</evidence>
<dbReference type="OrthoDB" id="343875at2759"/>
<dbReference type="AlphaFoldDB" id="A0A267FTI2"/>
<proteinExistence type="predicted"/>
<dbReference type="Pfam" id="PF13432">
    <property type="entry name" value="TPR_16"/>
    <property type="match status" value="1"/>
</dbReference>
<dbReference type="FunFam" id="1.25.40.10:FF:000322">
    <property type="entry name" value="RNA polymerase-associated protein CTR9 homolog"/>
    <property type="match status" value="1"/>
</dbReference>
<feature type="compositionally biased region" description="Low complexity" evidence="4">
    <location>
        <begin position="980"/>
        <end position="992"/>
    </location>
</feature>
<gene>
    <name evidence="5" type="ORF">BOX15_Mlig004403g4</name>
</gene>
<dbReference type="PROSITE" id="PS50005">
    <property type="entry name" value="TPR"/>
    <property type="match status" value="3"/>
</dbReference>
<dbReference type="GO" id="GO:0000993">
    <property type="term" value="F:RNA polymerase II complex binding"/>
    <property type="evidence" value="ECO:0007669"/>
    <property type="project" value="TreeGrafter"/>
</dbReference>
<dbReference type="PANTHER" id="PTHR14027">
    <property type="entry name" value="RNA POLYMERASE-ASSOCIATED PROTEIN CTR9"/>
    <property type="match status" value="1"/>
</dbReference>
<feature type="repeat" description="TPR" evidence="3">
    <location>
        <begin position="345"/>
        <end position="378"/>
    </location>
</feature>
<feature type="compositionally biased region" description="Low complexity" evidence="4">
    <location>
        <begin position="1023"/>
        <end position="1032"/>
    </location>
</feature>
<feature type="non-terminal residue" evidence="5">
    <location>
        <position position="1"/>
    </location>
</feature>
<dbReference type="SMART" id="SM00028">
    <property type="entry name" value="TPR"/>
    <property type="match status" value="12"/>
</dbReference>
<dbReference type="SUPFAM" id="SSF48452">
    <property type="entry name" value="TPR-like"/>
    <property type="match status" value="3"/>
</dbReference>
<feature type="compositionally biased region" description="Acidic residues" evidence="4">
    <location>
        <begin position="1196"/>
        <end position="1205"/>
    </location>
</feature>
<dbReference type="PANTHER" id="PTHR14027:SF2">
    <property type="entry name" value="RNA POLYMERASE-ASSOCIATED PROTEIN CTR9 HOMOLOG"/>
    <property type="match status" value="1"/>
</dbReference>
<dbReference type="PROSITE" id="PS50293">
    <property type="entry name" value="TPR_REGION"/>
    <property type="match status" value="1"/>
</dbReference>
<dbReference type="STRING" id="282301.A0A267FTI2"/>